<dbReference type="InterPro" id="IPR011705">
    <property type="entry name" value="BACK"/>
</dbReference>
<feature type="region of interest" description="Disordered" evidence="2">
    <location>
        <begin position="1"/>
        <end position="30"/>
    </location>
</feature>
<evidence type="ECO:0000259" key="3">
    <source>
        <dbReference type="SMART" id="SM00875"/>
    </source>
</evidence>
<dbReference type="KEGG" id="dya:Dyak_GE16863"/>
<evidence type="ECO:0000256" key="1">
    <source>
        <dbReference type="SAM" id="Coils"/>
    </source>
</evidence>
<keyword evidence="1" id="KW-0175">Coiled coil</keyword>
<dbReference type="PANTHER" id="PTHR22667:SF0">
    <property type="entry name" value="AT01380P-RELATED"/>
    <property type="match status" value="1"/>
</dbReference>
<evidence type="ECO:0000313" key="4">
    <source>
        <dbReference type="EMBL" id="EDX01222.1"/>
    </source>
</evidence>
<reference evidence="4 5" key="2">
    <citation type="journal article" date="2007" name="PLoS Biol.">
        <title>Principles of genome evolution in the Drosophila melanogaster species group.</title>
        <authorList>
            <person name="Ranz J.M."/>
            <person name="Maurin D."/>
            <person name="Chan Y.S."/>
            <person name="von Grotthuss M."/>
            <person name="Hillier L.W."/>
            <person name="Roote J."/>
            <person name="Ashburner M."/>
            <person name="Bergman C.M."/>
        </authorList>
    </citation>
    <scope>NUCLEOTIDE SEQUENCE [LARGE SCALE GENOMIC DNA]</scope>
    <source>
        <strain evidence="5">Tai18E2 / Tucson 14021-0261.01</strain>
    </source>
</reference>
<feature type="compositionally biased region" description="Basic and acidic residues" evidence="2">
    <location>
        <begin position="11"/>
        <end position="30"/>
    </location>
</feature>
<dbReference type="Proteomes" id="UP000002282">
    <property type="component" value="Chromosome X"/>
</dbReference>
<dbReference type="Pfam" id="PF07707">
    <property type="entry name" value="BACK"/>
    <property type="match status" value="1"/>
</dbReference>
<dbReference type="SMART" id="SM00875">
    <property type="entry name" value="BACK"/>
    <property type="match status" value="1"/>
</dbReference>
<organism evidence="4 5">
    <name type="scientific">Drosophila yakuba</name>
    <name type="common">Fruit fly</name>
    <dbReference type="NCBI Taxonomy" id="7245"/>
    <lineage>
        <taxon>Eukaryota</taxon>
        <taxon>Metazoa</taxon>
        <taxon>Ecdysozoa</taxon>
        <taxon>Arthropoda</taxon>
        <taxon>Hexapoda</taxon>
        <taxon>Insecta</taxon>
        <taxon>Pterygota</taxon>
        <taxon>Neoptera</taxon>
        <taxon>Endopterygota</taxon>
        <taxon>Diptera</taxon>
        <taxon>Brachycera</taxon>
        <taxon>Muscomorpha</taxon>
        <taxon>Ephydroidea</taxon>
        <taxon>Drosophilidae</taxon>
        <taxon>Drosophila</taxon>
        <taxon>Sophophora</taxon>
    </lineage>
</organism>
<keyword evidence="5" id="KW-1185">Reference proteome</keyword>
<reference evidence="4 5" key="1">
    <citation type="journal article" date="2007" name="Nature">
        <title>Evolution of genes and genomes on the Drosophila phylogeny.</title>
        <authorList>
            <consortium name="Drosophila 12 Genomes Consortium"/>
            <person name="Clark A.G."/>
            <person name="Eisen M.B."/>
            <person name="Smith D.R."/>
            <person name="Bergman C.M."/>
            <person name="Oliver B."/>
            <person name="Markow T.A."/>
            <person name="Kaufman T.C."/>
            <person name="Kellis M."/>
            <person name="Gelbart W."/>
            <person name="Iyer V.N."/>
            <person name="Pollard D.A."/>
            <person name="Sackton T.B."/>
            <person name="Larracuente A.M."/>
            <person name="Singh N.D."/>
            <person name="Abad J.P."/>
            <person name="Abt D.N."/>
            <person name="Adryan B."/>
            <person name="Aguade M."/>
            <person name="Akashi H."/>
            <person name="Anderson W.W."/>
            <person name="Aquadro C.F."/>
            <person name="Ardell D.H."/>
            <person name="Arguello R."/>
            <person name="Artieri C.G."/>
            <person name="Barbash D.A."/>
            <person name="Barker D."/>
            <person name="Barsanti P."/>
            <person name="Batterham P."/>
            <person name="Batzoglou S."/>
            <person name="Begun D."/>
            <person name="Bhutkar A."/>
            <person name="Blanco E."/>
            <person name="Bosak S.A."/>
            <person name="Bradley R.K."/>
            <person name="Brand A.D."/>
            <person name="Brent M.R."/>
            <person name="Brooks A.N."/>
            <person name="Brown R.H."/>
            <person name="Butlin R.K."/>
            <person name="Caggese C."/>
            <person name="Calvi B.R."/>
            <person name="Bernardo de Carvalho A."/>
            <person name="Caspi A."/>
            <person name="Castrezana S."/>
            <person name="Celniker S.E."/>
            <person name="Chang J.L."/>
            <person name="Chapple C."/>
            <person name="Chatterji S."/>
            <person name="Chinwalla A."/>
            <person name="Civetta A."/>
            <person name="Clifton S.W."/>
            <person name="Comeron J.M."/>
            <person name="Costello J.C."/>
            <person name="Coyne J.A."/>
            <person name="Daub J."/>
            <person name="David R.G."/>
            <person name="Delcher A.L."/>
            <person name="Delehaunty K."/>
            <person name="Do C.B."/>
            <person name="Ebling H."/>
            <person name="Edwards K."/>
            <person name="Eickbush T."/>
            <person name="Evans J.D."/>
            <person name="Filipski A."/>
            <person name="Findeiss S."/>
            <person name="Freyhult E."/>
            <person name="Fulton L."/>
            <person name="Fulton R."/>
            <person name="Garcia A.C."/>
            <person name="Gardiner A."/>
            <person name="Garfield D.A."/>
            <person name="Garvin B.E."/>
            <person name="Gibson G."/>
            <person name="Gilbert D."/>
            <person name="Gnerre S."/>
            <person name="Godfrey J."/>
            <person name="Good R."/>
            <person name="Gotea V."/>
            <person name="Gravely B."/>
            <person name="Greenberg A.J."/>
            <person name="Griffiths-Jones S."/>
            <person name="Gross S."/>
            <person name="Guigo R."/>
            <person name="Gustafson E.A."/>
            <person name="Haerty W."/>
            <person name="Hahn M.W."/>
            <person name="Halligan D.L."/>
            <person name="Halpern A.L."/>
            <person name="Halter G.M."/>
            <person name="Han M.V."/>
            <person name="Heger A."/>
            <person name="Hillier L."/>
            <person name="Hinrichs A.S."/>
            <person name="Holmes I."/>
            <person name="Hoskins R.A."/>
            <person name="Hubisz M.J."/>
            <person name="Hultmark D."/>
            <person name="Huntley M.A."/>
            <person name="Jaffe D.B."/>
            <person name="Jagadeeshan S."/>
            <person name="Jeck W.R."/>
            <person name="Johnson J."/>
            <person name="Jones C.D."/>
            <person name="Jordan W.C."/>
            <person name="Karpen G.H."/>
            <person name="Kataoka E."/>
            <person name="Keightley P.D."/>
            <person name="Kheradpour P."/>
            <person name="Kirkness E.F."/>
            <person name="Koerich L.B."/>
            <person name="Kristiansen K."/>
            <person name="Kudrna D."/>
            <person name="Kulathinal R.J."/>
            <person name="Kumar S."/>
            <person name="Kwok R."/>
            <person name="Lander E."/>
            <person name="Langley C.H."/>
            <person name="Lapoint R."/>
            <person name="Lazzaro B.P."/>
            <person name="Lee S.J."/>
            <person name="Levesque L."/>
            <person name="Li R."/>
            <person name="Lin C.F."/>
            <person name="Lin M.F."/>
            <person name="Lindblad-Toh K."/>
            <person name="Llopart A."/>
            <person name="Long M."/>
            <person name="Low L."/>
            <person name="Lozovsky E."/>
            <person name="Lu J."/>
            <person name="Luo M."/>
            <person name="Machado C.A."/>
            <person name="Makalowski W."/>
            <person name="Marzo M."/>
            <person name="Matsuda M."/>
            <person name="Matzkin L."/>
            <person name="McAllister B."/>
            <person name="McBride C.S."/>
            <person name="McKernan B."/>
            <person name="McKernan K."/>
            <person name="Mendez-Lago M."/>
            <person name="Minx P."/>
            <person name="Mollenhauer M.U."/>
            <person name="Montooth K."/>
            <person name="Mount S.M."/>
            <person name="Mu X."/>
            <person name="Myers E."/>
            <person name="Negre B."/>
            <person name="Newfeld S."/>
            <person name="Nielsen R."/>
            <person name="Noor M.A."/>
            <person name="O'Grady P."/>
            <person name="Pachter L."/>
            <person name="Papaceit M."/>
            <person name="Parisi M.J."/>
            <person name="Parisi M."/>
            <person name="Parts L."/>
            <person name="Pedersen J.S."/>
            <person name="Pesole G."/>
            <person name="Phillippy A.M."/>
            <person name="Ponting C.P."/>
            <person name="Pop M."/>
            <person name="Porcelli D."/>
            <person name="Powell J.R."/>
            <person name="Prohaska S."/>
            <person name="Pruitt K."/>
            <person name="Puig M."/>
            <person name="Quesneville H."/>
            <person name="Ram K.R."/>
            <person name="Rand D."/>
            <person name="Rasmussen M.D."/>
            <person name="Reed L.K."/>
            <person name="Reenan R."/>
            <person name="Reily A."/>
            <person name="Remington K.A."/>
            <person name="Rieger T.T."/>
            <person name="Ritchie M.G."/>
            <person name="Robin C."/>
            <person name="Rogers Y.H."/>
            <person name="Rohde C."/>
            <person name="Rozas J."/>
            <person name="Rubenfield M.J."/>
            <person name="Ruiz A."/>
            <person name="Russo S."/>
            <person name="Salzberg S.L."/>
            <person name="Sanchez-Gracia A."/>
            <person name="Saranga D.J."/>
            <person name="Sato H."/>
            <person name="Schaeffer S.W."/>
            <person name="Schatz M.C."/>
            <person name="Schlenke T."/>
            <person name="Schwartz R."/>
            <person name="Segarra C."/>
            <person name="Singh R.S."/>
            <person name="Sirot L."/>
            <person name="Sirota M."/>
            <person name="Sisneros N.B."/>
            <person name="Smith C.D."/>
            <person name="Smith T.F."/>
            <person name="Spieth J."/>
            <person name="Stage D.E."/>
            <person name="Stark A."/>
            <person name="Stephan W."/>
            <person name="Strausberg R.L."/>
            <person name="Strempel S."/>
            <person name="Sturgill D."/>
            <person name="Sutton G."/>
            <person name="Sutton G.G."/>
            <person name="Tao W."/>
            <person name="Teichmann S."/>
            <person name="Tobari Y.N."/>
            <person name="Tomimura Y."/>
            <person name="Tsolas J.M."/>
            <person name="Valente V.L."/>
            <person name="Venter E."/>
            <person name="Venter J.C."/>
            <person name="Vicario S."/>
            <person name="Vieira F.G."/>
            <person name="Vilella A.J."/>
            <person name="Villasante A."/>
            <person name="Walenz B."/>
            <person name="Wang J."/>
            <person name="Wasserman M."/>
            <person name="Watts T."/>
            <person name="Wilson D."/>
            <person name="Wilson R.K."/>
            <person name="Wing R.A."/>
            <person name="Wolfner M.F."/>
            <person name="Wong A."/>
            <person name="Wong G.K."/>
            <person name="Wu C.I."/>
            <person name="Wu G."/>
            <person name="Yamamoto D."/>
            <person name="Yang H.P."/>
            <person name="Yang S.P."/>
            <person name="Yorke J.A."/>
            <person name="Yoshida K."/>
            <person name="Zdobnov E."/>
            <person name="Zhang P."/>
            <person name="Zhang Y."/>
            <person name="Zimin A.V."/>
            <person name="Baldwin J."/>
            <person name="Abdouelleil A."/>
            <person name="Abdulkadir J."/>
            <person name="Abebe A."/>
            <person name="Abera B."/>
            <person name="Abreu J."/>
            <person name="Acer S.C."/>
            <person name="Aftuck L."/>
            <person name="Alexander A."/>
            <person name="An P."/>
            <person name="Anderson E."/>
            <person name="Anderson S."/>
            <person name="Arachi H."/>
            <person name="Azer M."/>
            <person name="Bachantsang P."/>
            <person name="Barry A."/>
            <person name="Bayul T."/>
            <person name="Berlin A."/>
            <person name="Bessette D."/>
            <person name="Bloom T."/>
            <person name="Blye J."/>
            <person name="Boguslavskiy L."/>
            <person name="Bonnet C."/>
            <person name="Boukhgalter B."/>
            <person name="Bourzgui I."/>
            <person name="Brown A."/>
            <person name="Cahill P."/>
            <person name="Channer S."/>
            <person name="Cheshatsang Y."/>
            <person name="Chuda L."/>
            <person name="Citroen M."/>
            <person name="Collymore A."/>
            <person name="Cooke P."/>
            <person name="Costello M."/>
            <person name="D'Aco K."/>
            <person name="Daza R."/>
            <person name="De Haan G."/>
            <person name="DeGray S."/>
            <person name="DeMaso C."/>
            <person name="Dhargay N."/>
            <person name="Dooley K."/>
            <person name="Dooley E."/>
            <person name="Doricent M."/>
            <person name="Dorje P."/>
            <person name="Dorjee K."/>
            <person name="Dupes A."/>
            <person name="Elong R."/>
            <person name="Falk J."/>
            <person name="Farina A."/>
            <person name="Faro S."/>
            <person name="Ferguson D."/>
            <person name="Fisher S."/>
            <person name="Foley C.D."/>
            <person name="Franke A."/>
            <person name="Friedrich D."/>
            <person name="Gadbois L."/>
            <person name="Gearin G."/>
            <person name="Gearin C.R."/>
            <person name="Giannoukos G."/>
            <person name="Goode T."/>
            <person name="Graham J."/>
            <person name="Grandbois E."/>
            <person name="Grewal S."/>
            <person name="Gyaltsen K."/>
            <person name="Hafez N."/>
            <person name="Hagos B."/>
            <person name="Hall J."/>
            <person name="Henson C."/>
            <person name="Hollinger A."/>
            <person name="Honan T."/>
            <person name="Huard M.D."/>
            <person name="Hughes L."/>
            <person name="Hurhula B."/>
            <person name="Husby M.E."/>
            <person name="Kamat A."/>
            <person name="Kanga B."/>
            <person name="Kashin S."/>
            <person name="Khazanovich D."/>
            <person name="Kisner P."/>
            <person name="Lance K."/>
            <person name="Lara M."/>
            <person name="Lee W."/>
            <person name="Lennon N."/>
            <person name="Letendre F."/>
            <person name="LeVine R."/>
            <person name="Lipovsky A."/>
            <person name="Liu X."/>
            <person name="Liu J."/>
            <person name="Liu S."/>
            <person name="Lokyitsang T."/>
            <person name="Lokyitsang Y."/>
            <person name="Lubonja R."/>
            <person name="Lui A."/>
            <person name="MacDonald P."/>
            <person name="Magnisalis V."/>
            <person name="Maru K."/>
            <person name="Matthews C."/>
            <person name="McCusker W."/>
            <person name="McDonough S."/>
            <person name="Mehta T."/>
            <person name="Meldrim J."/>
            <person name="Meneus L."/>
            <person name="Mihai O."/>
            <person name="Mihalev A."/>
            <person name="Mihova T."/>
            <person name="Mittelman R."/>
            <person name="Mlenga V."/>
            <person name="Montmayeur A."/>
            <person name="Mulrain L."/>
            <person name="Navidi A."/>
            <person name="Naylor J."/>
            <person name="Negash T."/>
            <person name="Nguyen T."/>
            <person name="Nguyen N."/>
            <person name="Nicol R."/>
            <person name="Norbu C."/>
            <person name="Norbu N."/>
            <person name="Novod N."/>
            <person name="O'Neill B."/>
            <person name="Osman S."/>
            <person name="Markiewicz E."/>
            <person name="Oyono O.L."/>
            <person name="Patti C."/>
            <person name="Phunkhang P."/>
            <person name="Pierre F."/>
            <person name="Priest M."/>
            <person name="Raghuraman S."/>
            <person name="Rege F."/>
            <person name="Reyes R."/>
            <person name="Rise C."/>
            <person name="Rogov P."/>
            <person name="Ross K."/>
            <person name="Ryan E."/>
            <person name="Settipalli S."/>
            <person name="Shea T."/>
            <person name="Sherpa N."/>
            <person name="Shi L."/>
            <person name="Shih D."/>
            <person name="Sparrow T."/>
            <person name="Spaulding J."/>
            <person name="Stalker J."/>
            <person name="Stange-Thomann N."/>
            <person name="Stavropoulos S."/>
            <person name="Stone C."/>
            <person name="Strader C."/>
            <person name="Tesfaye S."/>
            <person name="Thomson T."/>
            <person name="Thoulutsang Y."/>
            <person name="Thoulutsang D."/>
            <person name="Topham K."/>
            <person name="Topping I."/>
            <person name="Tsamla T."/>
            <person name="Vassiliev H."/>
            <person name="Vo A."/>
            <person name="Wangchuk T."/>
            <person name="Wangdi T."/>
            <person name="Weiand M."/>
            <person name="Wilkinson J."/>
            <person name="Wilson A."/>
            <person name="Yadav S."/>
            <person name="Young G."/>
            <person name="Yu Q."/>
            <person name="Zembek L."/>
            <person name="Zhong D."/>
            <person name="Zimmer A."/>
            <person name="Zwirko Z."/>
            <person name="Jaffe D.B."/>
            <person name="Alvarez P."/>
            <person name="Brockman W."/>
            <person name="Butler J."/>
            <person name="Chin C."/>
            <person name="Gnerre S."/>
            <person name="Grabherr M."/>
            <person name="Kleber M."/>
            <person name="Mauceli E."/>
            <person name="MacCallum I."/>
        </authorList>
    </citation>
    <scope>NUCLEOTIDE SEQUENCE [LARGE SCALE GENOMIC DNA]</scope>
    <source>
        <strain evidence="5">Tai18E2 / Tucson 14021-0261.01</strain>
    </source>
</reference>
<feature type="domain" description="BACK" evidence="3">
    <location>
        <begin position="152"/>
        <end position="255"/>
    </location>
</feature>
<sequence length="554" mass="64002">MGDASGTLNQDGKELDSLEGRPQVEGRRHQETLKCQHTMLSRRAMYTILGPTTRVFIGTAAFWCTSSLLQFHSNYFECHIRPVNRFREGADLCAVGFKAVYAWMRRQEPLEPSMPPEKLVMLIHTAMQLEMPKLLALCYGLLCTERFREELAFQVYLKALKYPQLEALRKVMLQRIGTAFVAVIGGCDFPCMPLEDVMTMLQQNSLGVNTEMEVLVGIVRWLTVNAQDIARATPPLMDCLRLTLLPLAMLHKFWHRAMAPLQPNEPFMNFVRRHPMMRARISCAITVAQLQHLYRTRREFLESCRARGFLVDVPREWIYDEECSYHLARPSSPYSHTIRVQIAIDYALRRNERLTESAERWRRRFRPFLSPADDLDTIDEVPEDKDEEAEVPAAPAVPAVPESAIRRAREAIARELQDLRQILNALMERASRRAELGHQLERRIRELERENSSGFEDHTIRNETSRENSHNFQLLEAGLSNTYSDSESESEVKDASDSYYFEHICRLRALFLPETEVSRQETPAEDVRPMESLVLNDDLMINKLLEQLDVGEMS</sequence>
<dbReference type="Gene3D" id="1.25.40.420">
    <property type="match status" value="1"/>
</dbReference>
<dbReference type="PhylomeDB" id="B4Q070"/>
<dbReference type="OMA" id="EHINRAQ"/>
<dbReference type="OrthoDB" id="6350321at2759"/>
<dbReference type="PANTHER" id="PTHR22667">
    <property type="entry name" value="AT01380P-RELATED"/>
    <property type="match status" value="1"/>
</dbReference>
<gene>
    <name evidence="4" type="primary">Dyak\GE16863</name>
    <name evidence="4" type="synonym">dyak_GLEANR_18244</name>
    <name evidence="4" type="synonym">GE16863</name>
    <name evidence="4" type="ORF">Dyak_GE16863</name>
</gene>
<dbReference type="HOGENOM" id="CLU_492825_0_0_1"/>
<evidence type="ECO:0000313" key="5">
    <source>
        <dbReference type="Proteomes" id="UP000002282"/>
    </source>
</evidence>
<dbReference type="EMBL" id="CM000162">
    <property type="protein sequence ID" value="EDX01222.1"/>
    <property type="molecule type" value="Genomic_DNA"/>
</dbReference>
<evidence type="ECO:0000256" key="2">
    <source>
        <dbReference type="SAM" id="MobiDB-lite"/>
    </source>
</evidence>
<protein>
    <recommendedName>
        <fullName evidence="3">BACK domain-containing protein</fullName>
    </recommendedName>
</protein>
<name>B4Q070_DROYA</name>
<dbReference type="AlphaFoldDB" id="B4Q070"/>
<feature type="coiled-coil region" evidence="1">
    <location>
        <begin position="405"/>
        <end position="433"/>
    </location>
</feature>
<feature type="compositionally biased region" description="Polar residues" evidence="2">
    <location>
        <begin position="1"/>
        <end position="10"/>
    </location>
</feature>
<accession>B4Q070</accession>
<proteinExistence type="predicted"/>